<evidence type="ECO:0000259" key="1">
    <source>
        <dbReference type="PROSITE" id="PS51186"/>
    </source>
</evidence>
<dbReference type="PROSITE" id="PS51186">
    <property type="entry name" value="GNAT"/>
    <property type="match status" value="1"/>
</dbReference>
<dbReference type="GO" id="GO:0016747">
    <property type="term" value="F:acyltransferase activity, transferring groups other than amino-acyl groups"/>
    <property type="evidence" value="ECO:0007669"/>
    <property type="project" value="InterPro"/>
</dbReference>
<evidence type="ECO:0000313" key="3">
    <source>
        <dbReference type="Proteomes" id="UP000664904"/>
    </source>
</evidence>
<accession>A0A975HKZ1</accession>
<name>A0A975HKZ1_9GAMM</name>
<dbReference type="AlphaFoldDB" id="A0A975HKZ1"/>
<dbReference type="InterPro" id="IPR000182">
    <property type="entry name" value="GNAT_dom"/>
</dbReference>
<dbReference type="InterPro" id="IPR016181">
    <property type="entry name" value="Acyl_CoA_acyltransferase"/>
</dbReference>
<protein>
    <submittedName>
        <fullName evidence="2">GNAT family N-acetyltransferase</fullName>
    </submittedName>
</protein>
<reference evidence="2" key="1">
    <citation type="submission" date="2021-03" db="EMBL/GenBank/DDBJ databases">
        <title>Complete Genome of Pseudoalteromonas xiamenensis STKMTI.2, a new potential marine bacterium producing anti-Vibrio compounds.</title>
        <authorList>
            <person name="Handayani D.P."/>
            <person name="Isnansetyo A."/>
            <person name="Istiqomah I."/>
            <person name="Jumina J."/>
        </authorList>
    </citation>
    <scope>NUCLEOTIDE SEQUENCE</scope>
    <source>
        <strain evidence="2">STKMTI.2</strain>
    </source>
</reference>
<sequence length="151" mass="16940">MILVTLTDKNNRNDVDIEISHVAPSASQFIQLRESIGWNNLDSLDEIEQSIQSSLFWITIVRGKELVACGRVIGDGYMYFYLQDIIVHPKCQGLGFGQMVMNGIEQWLLTKAKKGATIGLLAAKGKEDFYARFEYLKRDGSALGLGMCKFI</sequence>
<organism evidence="2 3">
    <name type="scientific">Pseudoalteromonas xiamenensis</name>
    <dbReference type="NCBI Taxonomy" id="882626"/>
    <lineage>
        <taxon>Bacteria</taxon>
        <taxon>Pseudomonadati</taxon>
        <taxon>Pseudomonadota</taxon>
        <taxon>Gammaproteobacteria</taxon>
        <taxon>Alteromonadales</taxon>
        <taxon>Pseudoalteromonadaceae</taxon>
        <taxon>Pseudoalteromonas</taxon>
    </lineage>
</organism>
<gene>
    <name evidence="2" type="ORF">J5O05_00730</name>
</gene>
<dbReference type="EMBL" id="CP072133">
    <property type="protein sequence ID" value="QTH71543.1"/>
    <property type="molecule type" value="Genomic_DNA"/>
</dbReference>
<dbReference type="Proteomes" id="UP000664904">
    <property type="component" value="Chromosome"/>
</dbReference>
<dbReference type="Gene3D" id="3.40.630.30">
    <property type="match status" value="1"/>
</dbReference>
<evidence type="ECO:0000313" key="2">
    <source>
        <dbReference type="EMBL" id="QTH71543.1"/>
    </source>
</evidence>
<proteinExistence type="predicted"/>
<dbReference type="Pfam" id="PF13508">
    <property type="entry name" value="Acetyltransf_7"/>
    <property type="match status" value="1"/>
</dbReference>
<keyword evidence="3" id="KW-1185">Reference proteome</keyword>
<dbReference type="KEGG" id="pxi:J5O05_00730"/>
<feature type="domain" description="N-acetyltransferase" evidence="1">
    <location>
        <begin position="17"/>
        <end position="151"/>
    </location>
</feature>
<dbReference type="SUPFAM" id="SSF55729">
    <property type="entry name" value="Acyl-CoA N-acyltransferases (Nat)"/>
    <property type="match status" value="1"/>
</dbReference>
<dbReference type="CDD" id="cd04301">
    <property type="entry name" value="NAT_SF"/>
    <property type="match status" value="1"/>
</dbReference>